<evidence type="ECO:0000256" key="1">
    <source>
        <dbReference type="PROSITE-ProRule" id="PRU00703"/>
    </source>
</evidence>
<keyword evidence="3" id="KW-0808">Transferase</keyword>
<keyword evidence="3" id="KW-0418">Kinase</keyword>
<protein>
    <submittedName>
        <fullName evidence="3">Histidine kinase</fullName>
    </submittedName>
</protein>
<dbReference type="SMART" id="SM00116">
    <property type="entry name" value="CBS"/>
    <property type="match status" value="1"/>
</dbReference>
<name>A0A0N9I2E4_9PSEU</name>
<feature type="domain" description="CBS" evidence="2">
    <location>
        <begin position="94"/>
        <end position="152"/>
    </location>
</feature>
<keyword evidence="4" id="KW-1185">Reference proteome</keyword>
<evidence type="ECO:0000313" key="4">
    <source>
        <dbReference type="Proteomes" id="UP000063699"/>
    </source>
</evidence>
<dbReference type="Gene3D" id="3.10.580.10">
    <property type="entry name" value="CBS-domain"/>
    <property type="match status" value="1"/>
</dbReference>
<dbReference type="SUPFAM" id="SSF54631">
    <property type="entry name" value="CBS-domain pair"/>
    <property type="match status" value="1"/>
</dbReference>
<dbReference type="STRING" id="860235.AOZ06_18365"/>
<accession>A0A0N9I2E4</accession>
<organism evidence="3 4">
    <name type="scientific">Kibdelosporangium phytohabitans</name>
    <dbReference type="NCBI Taxonomy" id="860235"/>
    <lineage>
        <taxon>Bacteria</taxon>
        <taxon>Bacillati</taxon>
        <taxon>Actinomycetota</taxon>
        <taxon>Actinomycetes</taxon>
        <taxon>Pseudonocardiales</taxon>
        <taxon>Pseudonocardiaceae</taxon>
        <taxon>Kibdelosporangium</taxon>
    </lineage>
</organism>
<dbReference type="AlphaFoldDB" id="A0A0N9I2E4"/>
<dbReference type="EMBL" id="CP012752">
    <property type="protein sequence ID" value="ALG08621.1"/>
    <property type="molecule type" value="Genomic_DNA"/>
</dbReference>
<dbReference type="Pfam" id="PF00571">
    <property type="entry name" value="CBS"/>
    <property type="match status" value="1"/>
</dbReference>
<dbReference type="PROSITE" id="PS51371">
    <property type="entry name" value="CBS"/>
    <property type="match status" value="1"/>
</dbReference>
<gene>
    <name evidence="3" type="ORF">AOZ06_18365</name>
</gene>
<reference evidence="3 4" key="1">
    <citation type="submission" date="2015-07" db="EMBL/GenBank/DDBJ databases">
        <title>Genome sequencing of Kibdelosporangium phytohabitans.</title>
        <authorList>
            <person name="Qin S."/>
            <person name="Xing K."/>
        </authorList>
    </citation>
    <scope>NUCLEOTIDE SEQUENCE [LARGE SCALE GENOMIC DNA]</scope>
    <source>
        <strain evidence="3 4">KLBMP1111</strain>
    </source>
</reference>
<dbReference type="KEGG" id="kphy:AOZ06_18365"/>
<dbReference type="GO" id="GO:0016301">
    <property type="term" value="F:kinase activity"/>
    <property type="evidence" value="ECO:0007669"/>
    <property type="project" value="UniProtKB-KW"/>
</dbReference>
<sequence length="152" mass="16097">MKARDIAMTMPTVTVDDPVVHAVRVMVVRRLPGLVVVDGKARPTIVLPGTQVLRLAVPVSYQDDPALARAVDEAHADVFWQELADLTVGQCLPRQPIRPVTVHAGATLLEVAALMGRLRSPLVAVVDDSGVLTGAITLERLLTSLAIAGLGT</sequence>
<keyword evidence="1" id="KW-0129">CBS domain</keyword>
<evidence type="ECO:0000259" key="2">
    <source>
        <dbReference type="PROSITE" id="PS51371"/>
    </source>
</evidence>
<dbReference type="OrthoDB" id="3535009at2"/>
<dbReference type="InterPro" id="IPR000644">
    <property type="entry name" value="CBS_dom"/>
</dbReference>
<dbReference type="InterPro" id="IPR046342">
    <property type="entry name" value="CBS_dom_sf"/>
</dbReference>
<dbReference type="CDD" id="cd17788">
    <property type="entry name" value="CBS_pair_bac"/>
    <property type="match status" value="1"/>
</dbReference>
<dbReference type="Proteomes" id="UP000063699">
    <property type="component" value="Chromosome"/>
</dbReference>
<proteinExistence type="predicted"/>
<evidence type="ECO:0000313" key="3">
    <source>
        <dbReference type="EMBL" id="ALG08621.1"/>
    </source>
</evidence>
<dbReference type="RefSeq" id="WP_054290528.1">
    <property type="nucleotide sequence ID" value="NZ_CP012752.1"/>
</dbReference>